<accession>A0A150J8K5</accession>
<comment type="caution">
    <text evidence="1">The sequence shown here is derived from an EMBL/GenBank/DDBJ whole genome shotgun (WGS) entry which is preliminary data.</text>
</comment>
<sequence length="288" mass="33901">MTRKCVKCKMELANLTPFGLCPNCLKKIESEGICLNCQKRKTKTGSPFCRYCHNLWLKATMGFHENKFRKKDYYNRVDKCTECHETKPIFASKGQICVDCSEKLKIENFGWCAGCHSRLVFNSPYCKDCLRRIEAKYVGDICIECGVNPIFIKKYRLCTKCYQKKIAEKAYVRFDKSDISIGKFVIEAKKLRAARRVLNLLLMDDNLTPKVRLKMQKLFEVEKIAYGYLEKLFPNTEMGRENFEQVLMALEFDERIDWDKLFKIFFLQVINEKQPVMKIRKKCQICLN</sequence>
<evidence type="ECO:0000313" key="1">
    <source>
        <dbReference type="EMBL" id="KYC47851.1"/>
    </source>
</evidence>
<proteinExistence type="predicted"/>
<organism evidence="1 4">
    <name type="scientific">Candidatus Methanofastidiosum methylothiophilum</name>
    <dbReference type="NCBI Taxonomy" id="1705564"/>
    <lineage>
        <taxon>Archaea</taxon>
        <taxon>Methanobacteriati</taxon>
        <taxon>Methanobacteriota</taxon>
        <taxon>Stenosarchaea group</taxon>
        <taxon>Candidatus Methanofastidiosia</taxon>
        <taxon>Candidatus Methanofastidiosales</taxon>
        <taxon>Candidatus Methanofastidiosaceae</taxon>
        <taxon>Candidatus Methanofastidiosum</taxon>
    </lineage>
</organism>
<reference evidence="3 4" key="1">
    <citation type="journal article" date="2016" name="ISME J.">
        <title>Chasing the elusive Euryarchaeota class WSA2: genomes reveal a uniquely fastidious methyl-reducing methanogen.</title>
        <authorList>
            <person name="Nobu M.K."/>
            <person name="Narihiro T."/>
            <person name="Kuroda K."/>
            <person name="Mei R."/>
            <person name="Liu W.T."/>
        </authorList>
    </citation>
    <scope>NUCLEOTIDE SEQUENCE [LARGE SCALE GENOMIC DNA]</scope>
    <source>
        <strain evidence="1">B15fssc0709_Meth_Bin003</strain>
        <strain evidence="2">U1lsi0528_Bin055</strain>
    </source>
</reference>
<evidence type="ECO:0008006" key="5">
    <source>
        <dbReference type="Google" id="ProtNLM"/>
    </source>
</evidence>
<evidence type="ECO:0000313" key="2">
    <source>
        <dbReference type="EMBL" id="KYC53546.1"/>
    </source>
</evidence>
<dbReference type="Proteomes" id="UP000075398">
    <property type="component" value="Unassembled WGS sequence"/>
</dbReference>
<evidence type="ECO:0000313" key="3">
    <source>
        <dbReference type="Proteomes" id="UP000075398"/>
    </source>
</evidence>
<dbReference type="EMBL" id="LNGF01000015">
    <property type="protein sequence ID" value="KYC47851.1"/>
    <property type="molecule type" value="Genomic_DNA"/>
</dbReference>
<protein>
    <recommendedName>
        <fullName evidence="5">Double zinc ribbon</fullName>
    </recommendedName>
</protein>
<dbReference type="Proteomes" id="UP000091929">
    <property type="component" value="Unassembled WGS sequence"/>
</dbReference>
<dbReference type="InterPro" id="IPR036280">
    <property type="entry name" value="Multihaem_cyt_sf"/>
</dbReference>
<gene>
    <name evidence="2" type="ORF">AMQ22_00217</name>
    <name evidence="1" type="ORF">APG11_00826</name>
</gene>
<dbReference type="EMBL" id="LNGC01000004">
    <property type="protein sequence ID" value="KYC53546.1"/>
    <property type="molecule type" value="Genomic_DNA"/>
</dbReference>
<dbReference type="AlphaFoldDB" id="A0A150IS35"/>
<accession>A0A150IS35</accession>
<dbReference type="SUPFAM" id="SSF48695">
    <property type="entry name" value="Multiheme cytochromes"/>
    <property type="match status" value="1"/>
</dbReference>
<name>A0A150IS35_9EURY</name>
<evidence type="ECO:0000313" key="4">
    <source>
        <dbReference type="Proteomes" id="UP000091929"/>
    </source>
</evidence>